<feature type="domain" description="C2H2-type" evidence="5">
    <location>
        <begin position="350"/>
        <end position="378"/>
    </location>
</feature>
<dbReference type="Pfam" id="PF00096">
    <property type="entry name" value="zf-C2H2"/>
    <property type="match status" value="1"/>
</dbReference>
<dbReference type="SMART" id="SM00355">
    <property type="entry name" value="ZnF_C2H2"/>
    <property type="match status" value="2"/>
</dbReference>
<dbReference type="GO" id="GO:0006357">
    <property type="term" value="P:regulation of transcription by RNA polymerase II"/>
    <property type="evidence" value="ECO:0007669"/>
    <property type="project" value="TreeGrafter"/>
</dbReference>
<keyword evidence="1" id="KW-0539">Nucleus</keyword>
<evidence type="ECO:0000256" key="3">
    <source>
        <dbReference type="SAM" id="MobiDB-lite"/>
    </source>
</evidence>
<evidence type="ECO:0000313" key="6">
    <source>
        <dbReference type="EMBL" id="CDW30398.1"/>
    </source>
</evidence>
<evidence type="ECO:0000256" key="2">
    <source>
        <dbReference type="PROSITE-ProRule" id="PRU00042"/>
    </source>
</evidence>
<keyword evidence="2" id="KW-0862">Zinc</keyword>
<dbReference type="Gene3D" id="3.30.160.60">
    <property type="entry name" value="Classic Zinc Finger"/>
    <property type="match status" value="1"/>
</dbReference>
<dbReference type="PROSITE" id="PS00028">
    <property type="entry name" value="ZINC_FINGER_C2H2_1"/>
    <property type="match status" value="1"/>
</dbReference>
<dbReference type="InterPro" id="IPR036236">
    <property type="entry name" value="Znf_C2H2_sf"/>
</dbReference>
<dbReference type="PANTHER" id="PTHR23110:SF109">
    <property type="entry name" value="FI07618P-RELATED"/>
    <property type="match status" value="1"/>
</dbReference>
<dbReference type="InterPro" id="IPR013087">
    <property type="entry name" value="Znf_C2H2_type"/>
</dbReference>
<feature type="region of interest" description="Disordered" evidence="3">
    <location>
        <begin position="145"/>
        <end position="182"/>
    </location>
</feature>
<dbReference type="OrthoDB" id="2359033at2759"/>
<dbReference type="InterPro" id="IPR051095">
    <property type="entry name" value="Dros_DevTransReg"/>
</dbReference>
<dbReference type="PANTHER" id="PTHR23110">
    <property type="entry name" value="BTB DOMAIN TRANSCRIPTION FACTOR"/>
    <property type="match status" value="1"/>
</dbReference>
<reference evidence="6" key="1">
    <citation type="submission" date="2014-05" db="EMBL/GenBank/DDBJ databases">
        <authorList>
            <person name="Chronopoulou M."/>
        </authorList>
    </citation>
    <scope>NUCLEOTIDE SEQUENCE</scope>
    <source>
        <tissue evidence="6">Whole organism</tissue>
    </source>
</reference>
<dbReference type="EMBL" id="HACA01013037">
    <property type="protein sequence ID" value="CDW30398.1"/>
    <property type="molecule type" value="Transcribed_RNA"/>
</dbReference>
<dbReference type="GO" id="GO:0008270">
    <property type="term" value="F:zinc ion binding"/>
    <property type="evidence" value="ECO:0007669"/>
    <property type="project" value="UniProtKB-KW"/>
</dbReference>
<proteinExistence type="predicted"/>
<feature type="domain" description="BTB" evidence="4">
    <location>
        <begin position="32"/>
        <end position="98"/>
    </location>
</feature>
<dbReference type="InterPro" id="IPR011333">
    <property type="entry name" value="SKP1/BTB/POZ_sf"/>
</dbReference>
<dbReference type="GO" id="GO:0003006">
    <property type="term" value="P:developmental process involved in reproduction"/>
    <property type="evidence" value="ECO:0007669"/>
    <property type="project" value="UniProtKB-ARBA"/>
</dbReference>
<dbReference type="PROSITE" id="PS50097">
    <property type="entry name" value="BTB"/>
    <property type="match status" value="1"/>
</dbReference>
<keyword evidence="2" id="KW-0479">Metal-binding</keyword>
<organism evidence="6">
    <name type="scientific">Lepeophtheirus salmonis</name>
    <name type="common">Salmon louse</name>
    <name type="synonym">Caligus salmonis</name>
    <dbReference type="NCBI Taxonomy" id="72036"/>
    <lineage>
        <taxon>Eukaryota</taxon>
        <taxon>Metazoa</taxon>
        <taxon>Ecdysozoa</taxon>
        <taxon>Arthropoda</taxon>
        <taxon>Crustacea</taxon>
        <taxon>Multicrustacea</taxon>
        <taxon>Hexanauplia</taxon>
        <taxon>Copepoda</taxon>
        <taxon>Siphonostomatoida</taxon>
        <taxon>Caligidae</taxon>
        <taxon>Lepeophtheirus</taxon>
    </lineage>
</organism>
<dbReference type="SUPFAM" id="SSF54695">
    <property type="entry name" value="POZ domain"/>
    <property type="match status" value="1"/>
</dbReference>
<dbReference type="AlphaFoldDB" id="A0A0K2TWI9"/>
<accession>A0A0K2TWI9</accession>
<dbReference type="Gene3D" id="3.30.710.10">
    <property type="entry name" value="Potassium Channel Kv1.1, Chain A"/>
    <property type="match status" value="1"/>
</dbReference>
<sequence length="381" mass="43711">MGYLDNLCIRWNEYESNFKQGLSELLQNGELFDVTLISGSRVIKAHKVILSACSPVFRSIIQSIPSYPHPVIYLKDINFDYLELILSFLYYGEMRVASEVVNDLIKVAEEFQIKGLSNSTNSNEEINILQSNKVGKNEGLEKKETIVQDPSPSVTKSHQNPHLNNSECSTLKHPEENKSSSLILNPTTSQELYSPMKKNLQHQNQHQASNYNPNEQWQDLPVPNSTLKMKRENTNELFMDSLESSHSQGMVEGVQSHCDDDISHDMSNSSSNFVQREYSNDVDGEEFEEGDFLSKDEDEKYHQILIAEINKHFKKNKEKGFECKKCKYTSRIQTNIKRHIEAKHIITRGFPCPICKKNFKTRSTLRSHHASTHARESVVIL</sequence>
<protein>
    <submittedName>
        <fullName evidence="6">Uncharacterized protein</fullName>
    </submittedName>
</protein>
<dbReference type="GO" id="GO:0048513">
    <property type="term" value="P:animal organ development"/>
    <property type="evidence" value="ECO:0007669"/>
    <property type="project" value="UniProtKB-ARBA"/>
</dbReference>
<dbReference type="PROSITE" id="PS50157">
    <property type="entry name" value="ZINC_FINGER_C2H2_2"/>
    <property type="match status" value="1"/>
</dbReference>
<evidence type="ECO:0000256" key="1">
    <source>
        <dbReference type="ARBA" id="ARBA00023242"/>
    </source>
</evidence>
<dbReference type="SMART" id="SM00225">
    <property type="entry name" value="BTB"/>
    <property type="match status" value="1"/>
</dbReference>
<dbReference type="GO" id="GO:0005634">
    <property type="term" value="C:nucleus"/>
    <property type="evidence" value="ECO:0007669"/>
    <property type="project" value="TreeGrafter"/>
</dbReference>
<dbReference type="InterPro" id="IPR000210">
    <property type="entry name" value="BTB/POZ_dom"/>
</dbReference>
<dbReference type="CDD" id="cd18315">
    <property type="entry name" value="BTB_POZ_BAB-like"/>
    <property type="match status" value="1"/>
</dbReference>
<evidence type="ECO:0000259" key="5">
    <source>
        <dbReference type="PROSITE" id="PS50157"/>
    </source>
</evidence>
<keyword evidence="2" id="KW-0863">Zinc-finger</keyword>
<name>A0A0K2TWI9_LEPSM</name>
<dbReference type="SUPFAM" id="SSF57667">
    <property type="entry name" value="beta-beta-alpha zinc fingers"/>
    <property type="match status" value="1"/>
</dbReference>
<evidence type="ECO:0000259" key="4">
    <source>
        <dbReference type="PROSITE" id="PS50097"/>
    </source>
</evidence>
<dbReference type="Pfam" id="PF00651">
    <property type="entry name" value="BTB"/>
    <property type="match status" value="1"/>
</dbReference>
<dbReference type="GO" id="GO:0048666">
    <property type="term" value="P:neuron development"/>
    <property type="evidence" value="ECO:0007669"/>
    <property type="project" value="UniProtKB-ARBA"/>
</dbReference>
<feature type="compositionally biased region" description="Polar residues" evidence="3">
    <location>
        <begin position="148"/>
        <end position="169"/>
    </location>
</feature>